<dbReference type="PANTHER" id="PTHR31313:SF86">
    <property type="entry name" value="ZN(2)-C6 FUNGAL-TYPE DOMAIN-CONTAINING PROTEIN"/>
    <property type="match status" value="1"/>
</dbReference>
<dbReference type="Pfam" id="PF04082">
    <property type="entry name" value="Fungal_trans"/>
    <property type="match status" value="1"/>
</dbReference>
<keyword evidence="3" id="KW-0862">Zinc</keyword>
<evidence type="ECO:0000259" key="9">
    <source>
        <dbReference type="SMART" id="SM00906"/>
    </source>
</evidence>
<gene>
    <name evidence="10" type="ORF">PRZ48_000263</name>
</gene>
<name>A0ABR0EZF9_ZASCE</name>
<comment type="subcellular location">
    <subcellularLocation>
        <location evidence="1">Nucleus</location>
    </subcellularLocation>
</comment>
<dbReference type="Proteomes" id="UP001305779">
    <property type="component" value="Unassembled WGS sequence"/>
</dbReference>
<dbReference type="InterPro" id="IPR007219">
    <property type="entry name" value="XnlR_reg_dom"/>
</dbReference>
<dbReference type="EMBL" id="JAXOVC010000001">
    <property type="protein sequence ID" value="KAK4506531.1"/>
    <property type="molecule type" value="Genomic_DNA"/>
</dbReference>
<feature type="region of interest" description="Disordered" evidence="8">
    <location>
        <begin position="42"/>
        <end position="118"/>
    </location>
</feature>
<reference evidence="10 11" key="1">
    <citation type="journal article" date="2023" name="G3 (Bethesda)">
        <title>A chromosome-level genome assembly of Zasmidium syzygii isolated from banana leaves.</title>
        <authorList>
            <person name="van Westerhoven A.C."/>
            <person name="Mehrabi R."/>
            <person name="Talebi R."/>
            <person name="Steentjes M.B.F."/>
            <person name="Corcolon B."/>
            <person name="Chong P.A."/>
            <person name="Kema G.H.J."/>
            <person name="Seidl M.F."/>
        </authorList>
    </citation>
    <scope>NUCLEOTIDE SEQUENCE [LARGE SCALE GENOMIC DNA]</scope>
    <source>
        <strain evidence="10 11">P124</strain>
    </source>
</reference>
<keyword evidence="2" id="KW-0479">Metal-binding</keyword>
<evidence type="ECO:0000313" key="11">
    <source>
        <dbReference type="Proteomes" id="UP001305779"/>
    </source>
</evidence>
<evidence type="ECO:0000256" key="4">
    <source>
        <dbReference type="ARBA" id="ARBA00023015"/>
    </source>
</evidence>
<evidence type="ECO:0000313" key="10">
    <source>
        <dbReference type="EMBL" id="KAK4506531.1"/>
    </source>
</evidence>
<dbReference type="InterPro" id="IPR001138">
    <property type="entry name" value="Zn2Cys6_DnaBD"/>
</dbReference>
<protein>
    <recommendedName>
        <fullName evidence="9">Xylanolytic transcriptional activator regulatory domain-containing protein</fullName>
    </recommendedName>
</protein>
<keyword evidence="6" id="KW-0804">Transcription</keyword>
<keyword evidence="5" id="KW-0238">DNA-binding</keyword>
<proteinExistence type="predicted"/>
<feature type="region of interest" description="Disordered" evidence="8">
    <location>
        <begin position="589"/>
        <end position="618"/>
    </location>
</feature>
<evidence type="ECO:0000256" key="5">
    <source>
        <dbReference type="ARBA" id="ARBA00023125"/>
    </source>
</evidence>
<evidence type="ECO:0000256" key="2">
    <source>
        <dbReference type="ARBA" id="ARBA00022723"/>
    </source>
</evidence>
<comment type="caution">
    <text evidence="10">The sequence shown here is derived from an EMBL/GenBank/DDBJ whole genome shotgun (WGS) entry which is preliminary data.</text>
</comment>
<keyword evidence="7" id="KW-0539">Nucleus</keyword>
<organism evidence="10 11">
    <name type="scientific">Zasmidium cellare</name>
    <name type="common">Wine cellar mold</name>
    <name type="synonym">Racodium cellare</name>
    <dbReference type="NCBI Taxonomy" id="395010"/>
    <lineage>
        <taxon>Eukaryota</taxon>
        <taxon>Fungi</taxon>
        <taxon>Dikarya</taxon>
        <taxon>Ascomycota</taxon>
        <taxon>Pezizomycotina</taxon>
        <taxon>Dothideomycetes</taxon>
        <taxon>Dothideomycetidae</taxon>
        <taxon>Mycosphaerellales</taxon>
        <taxon>Mycosphaerellaceae</taxon>
        <taxon>Zasmidium</taxon>
    </lineage>
</organism>
<keyword evidence="11" id="KW-1185">Reference proteome</keyword>
<evidence type="ECO:0000256" key="1">
    <source>
        <dbReference type="ARBA" id="ARBA00004123"/>
    </source>
</evidence>
<dbReference type="InterPro" id="IPR051615">
    <property type="entry name" value="Transcr_Regulatory_Elem"/>
</dbReference>
<evidence type="ECO:0000256" key="6">
    <source>
        <dbReference type="ARBA" id="ARBA00023163"/>
    </source>
</evidence>
<dbReference type="PANTHER" id="PTHR31313">
    <property type="entry name" value="TY1 ENHANCER ACTIVATOR"/>
    <property type="match status" value="1"/>
</dbReference>
<keyword evidence="4" id="KW-0805">Transcription regulation</keyword>
<feature type="compositionally biased region" description="Polar residues" evidence="8">
    <location>
        <begin position="589"/>
        <end position="607"/>
    </location>
</feature>
<evidence type="ECO:0000256" key="7">
    <source>
        <dbReference type="ARBA" id="ARBA00023242"/>
    </source>
</evidence>
<evidence type="ECO:0000256" key="3">
    <source>
        <dbReference type="ARBA" id="ARBA00022833"/>
    </source>
</evidence>
<dbReference type="Gene3D" id="4.10.240.10">
    <property type="entry name" value="Zn(2)-C6 fungal-type DNA-binding domain"/>
    <property type="match status" value="1"/>
</dbReference>
<dbReference type="CDD" id="cd12148">
    <property type="entry name" value="fungal_TF_MHR"/>
    <property type="match status" value="1"/>
</dbReference>
<dbReference type="InterPro" id="IPR036864">
    <property type="entry name" value="Zn2-C6_fun-type_DNA-bd_sf"/>
</dbReference>
<feature type="domain" description="Xylanolytic transcriptional activator regulatory" evidence="9">
    <location>
        <begin position="284"/>
        <end position="361"/>
    </location>
</feature>
<dbReference type="SMART" id="SM00906">
    <property type="entry name" value="Fungal_trans"/>
    <property type="match status" value="1"/>
</dbReference>
<accession>A0ABR0EZF9</accession>
<dbReference type="CDD" id="cd00067">
    <property type="entry name" value="GAL4"/>
    <property type="match status" value="1"/>
</dbReference>
<evidence type="ECO:0000256" key="8">
    <source>
        <dbReference type="SAM" id="MobiDB-lite"/>
    </source>
</evidence>
<sequence length="725" mass="80759">MKCTGDVPRCKNCEIHGQECVYTATRQRPRPTNAALEQLREENKRLRQQTSTPLEDKDEDQATKIVPTSTGSLPEHGEPKSPVAPTYPRQVDISSGARTGGTPGSIGDASTYHGPTSTLFDDAAAKRQDRPWLSSEREAWMPKLLLAAAAEQRQLESINARAGKLDFDGVDPELGLHLLNLHWNRQHHAYQATYRPAFMRDMACGGPYFSKILLNAIYYGASKFSPRLDIRKDPSDVRTAGWRFRDRVRDLLGPALDHSQITTIQALLQMSNSLFALGDEQSASWVYAGTAFRMLIDLGLHVDATALPNLQRLSDEDIEIRRRVFWSAFVIDKMQSLYQGRPASLQAADCQVPITFLDTYEELEHWQPFAYTSDNKYMGSASYSVSTFSELCKLCIILTDILNKMYREERTKKPASTLIEDLKSLDDSIQEWKRQLPAHLDLDLSQSAESLHIPPPHVLSLLAMWNVLRVLLHRPFVSDGHLHSTSPSIAITSFVACAEAATNIVKLVRLYDRAFSVRRAPYLIPYATYVAATVHVRIAAKRASASEAHDCLKTCLFVFDQNSATNWAVRKASMVIKNLMKKMDVAVSSGTSSQSGDVGRTSESSDGQAPGSEDDNMVPERQLGEARPEPTLVAGTFPSDLNVDAIIQSFMQEQQSNLYSQMGSSHDIPFARSAETGFANVPNAQWTSEYDEMSLQSGGFGSIDDALFGFHNSDLEWYYPQSVQS</sequence>